<feature type="repeat" description="WD" evidence="3">
    <location>
        <begin position="598"/>
        <end position="632"/>
    </location>
</feature>
<dbReference type="EMBL" id="FNVB01000012">
    <property type="protein sequence ID" value="SEG96463.1"/>
    <property type="molecule type" value="Genomic_DNA"/>
</dbReference>
<reference evidence="8 9" key="2">
    <citation type="submission" date="2016-10" db="EMBL/GenBank/DDBJ databases">
        <authorList>
            <person name="Varghese N."/>
            <person name="Submissions S."/>
        </authorList>
    </citation>
    <scope>NUCLEOTIDE SEQUENCE [LARGE SCALE GENOMIC DNA]</scope>
    <source>
        <strain evidence="9">ATCC 20501</strain>
        <strain evidence="7 8">CGMCC 4.3529</strain>
    </source>
</reference>
<feature type="repeat" description="WD" evidence="3">
    <location>
        <begin position="958"/>
        <end position="992"/>
    </location>
</feature>
<dbReference type="PROSITE" id="PS00678">
    <property type="entry name" value="WD_REPEATS_1"/>
    <property type="match status" value="12"/>
</dbReference>
<evidence type="ECO:0000256" key="4">
    <source>
        <dbReference type="SAM" id="Phobius"/>
    </source>
</evidence>
<feature type="repeat" description="WD" evidence="3">
    <location>
        <begin position="912"/>
        <end position="947"/>
    </location>
</feature>
<keyword evidence="4" id="KW-0472">Membrane</keyword>
<dbReference type="SMART" id="SM00320">
    <property type="entry name" value="WD40"/>
    <property type="match status" value="14"/>
</dbReference>
<dbReference type="PANTHER" id="PTHR19879">
    <property type="entry name" value="TRANSCRIPTION INITIATION FACTOR TFIID"/>
    <property type="match status" value="1"/>
</dbReference>
<dbReference type="InterPro" id="IPR001680">
    <property type="entry name" value="WD40_rpt"/>
</dbReference>
<dbReference type="SUPFAM" id="SSF52540">
    <property type="entry name" value="P-loop containing nucleoside triphosphate hydrolases"/>
    <property type="match status" value="1"/>
</dbReference>
<dbReference type="Pfam" id="PF00400">
    <property type="entry name" value="WD40"/>
    <property type="match status" value="13"/>
</dbReference>
<dbReference type="SMR" id="A0A1H6EGQ9"/>
<evidence type="ECO:0000313" key="8">
    <source>
        <dbReference type="Proteomes" id="UP000199690"/>
    </source>
</evidence>
<organism evidence="6 9">
    <name type="scientific">Saccharopolyspora kobensis</name>
    <dbReference type="NCBI Taxonomy" id="146035"/>
    <lineage>
        <taxon>Bacteria</taxon>
        <taxon>Bacillati</taxon>
        <taxon>Actinomycetota</taxon>
        <taxon>Actinomycetes</taxon>
        <taxon>Pseudonocardiales</taxon>
        <taxon>Pseudonocardiaceae</taxon>
        <taxon>Saccharopolyspora</taxon>
    </lineage>
</organism>
<dbReference type="Proteomes" id="UP000236729">
    <property type="component" value="Unassembled WGS sequence"/>
</dbReference>
<keyword evidence="4" id="KW-0812">Transmembrane</keyword>
<sequence length="1259" mass="135014">MKPDEKAEAHRLSATASDYAKIFQALRDQHFHFYDGDGSGTHRTFPAATDGVCPYPTDMAAFSSADRHWFFGRDELVADLVQRLDQRWQDGGGPLVVVAPSGAGKSSLLQAGLLPMLETGALPGENSARWPRLLFTPTDDPVRAFATELVGLIGDDPDEVQQQLTDPVRFGEHLREALQERVGVGVESGARLVVIVDQLEELFTLCTDAAERQRFLALLSHLAEPGPDGGTPTALVVYSLRADFYAQCTDHPQLRDALQNGQVVVGPMSRKELRQAIIFPARRAKLRVEDGLVDLLLRDLGIPDPDDDTAAGYEAGRLPLLAHALRVTWQVRAGDQLTVAGYRRTGGIQHAVATTADGVYDALLSTEQQVARTLLLRLVKIGDGTEDTRRRTSRPELLADLPDQQLARDVLEKFTRARLLTQQQDTVEITHEVLLRAWPRLRRWIDDDRSGNLIRQALDEDAAAWDRGGRSPALLYRGKRLDDARAWAKANRAESNSLASAFLSASARRKRLLTGAGYTAVALVGVLALVATLAAATAIGQRDTAIFNQVTAQADRLQDLDMSLSAKLSLAANHMRPEDRDVRTDLVATENTPLSSLLTGHTGRVVSATPSPDGRTLASTGEDKTVRLWNFSDPARPVPLGAPLTGHTDVSTQTAFSPDGRVLASGSNDGSVRLWNVADPVHPVLLGQPLEDQIGQIADVAYSPDGRMLATAGENGTVRLWNVADPARPVALNRLLSGYSGDIFSVSFSPDSRTLASSGKDGLLLLWNVADPADPAPLGTNLDGHNGNVHSAVFSPDGRLLAASSDDEKILLWNVTDPAQPVLLDRAMTGHTGPVFSVAFSPDGRLLASASVDRTIRLWNIADPAYPVALGRPLAGHSDYVLSVAFSPDGETLTSSSNDSTIRVWNLPRTIVTGHTHVVNAVAFSPDGRTLASGGDDRTVRLWDASSPTRPVPLGEPLTGHADAVFSVAFSPDGRTLASAGSGGTLRLWDVSEPAQPVARQTLTGDPTPLWSVEFSPSGEFLAAARENGTIQLWNVSDPARPEQLGSTFSIGTEGASSVAFSSDNRILAVGGTNATRLFDITAPERPVAMPLMTGHNGTVRSVAFGPTDALLATAGYDLTVRLWDVSDPAKPTQLGEPLTGHTNFVTAAVFSPDGRTLASSDDDGSVRFWDVSDPARPGPIGQPVTGHTDAVWGLAFSSNTTLATASHDQSIQLWNLDPGSAAKRICATTNDNVLTEDEWREYVSDELAFDPPCQHLTG</sequence>
<dbReference type="Pfam" id="PF20703">
    <property type="entry name" value="nSTAND1"/>
    <property type="match status" value="1"/>
</dbReference>
<feature type="repeat" description="WD" evidence="3">
    <location>
        <begin position="1185"/>
        <end position="1225"/>
    </location>
</feature>
<feature type="repeat" description="WD" evidence="3">
    <location>
        <begin position="690"/>
        <end position="723"/>
    </location>
</feature>
<protein>
    <submittedName>
        <fullName evidence="6">WD40 repeat</fullName>
    </submittedName>
</protein>
<feature type="repeat" description="WD" evidence="3">
    <location>
        <begin position="874"/>
        <end position="907"/>
    </location>
</feature>
<dbReference type="InterPro" id="IPR027417">
    <property type="entry name" value="P-loop_NTPase"/>
</dbReference>
<accession>A0A1H6EGQ9</accession>
<feature type="repeat" description="WD" evidence="3">
    <location>
        <begin position="828"/>
        <end position="861"/>
    </location>
</feature>
<feature type="repeat" description="WD" evidence="3">
    <location>
        <begin position="782"/>
        <end position="815"/>
    </location>
</feature>
<name>A0A1H6EGQ9_9PSEU</name>
<keyword evidence="2" id="KW-0677">Repeat</keyword>
<dbReference type="RefSeq" id="WP_093358065.1">
    <property type="nucleotide sequence ID" value="NZ_FNVB01000012.1"/>
</dbReference>
<evidence type="ECO:0000256" key="1">
    <source>
        <dbReference type="ARBA" id="ARBA00022574"/>
    </source>
</evidence>
<feature type="repeat" description="WD" evidence="3">
    <location>
        <begin position="1003"/>
        <end position="1044"/>
    </location>
</feature>
<dbReference type="AlphaFoldDB" id="A0A1H6EGQ9"/>
<proteinExistence type="predicted"/>
<dbReference type="SUPFAM" id="SSF50978">
    <property type="entry name" value="WD40 repeat-like"/>
    <property type="match status" value="3"/>
</dbReference>
<accession>A0A1I2FPP3</accession>
<dbReference type="PANTHER" id="PTHR19879:SF9">
    <property type="entry name" value="TRANSCRIPTION INITIATION FACTOR TFIID SUBUNIT 5"/>
    <property type="match status" value="1"/>
</dbReference>
<dbReference type="PROSITE" id="PS50294">
    <property type="entry name" value="WD_REPEATS_REGION"/>
    <property type="match status" value="13"/>
</dbReference>
<evidence type="ECO:0000313" key="7">
    <source>
        <dbReference type="EMBL" id="SFF07454.1"/>
    </source>
</evidence>
<evidence type="ECO:0000259" key="5">
    <source>
        <dbReference type="Pfam" id="PF20703"/>
    </source>
</evidence>
<dbReference type="Gene3D" id="2.130.10.10">
    <property type="entry name" value="YVTN repeat-like/Quinoprotein amine dehydrogenase"/>
    <property type="match status" value="5"/>
</dbReference>
<feature type="repeat" description="WD" evidence="3">
    <location>
        <begin position="644"/>
        <end position="677"/>
    </location>
</feature>
<dbReference type="PRINTS" id="PR00320">
    <property type="entry name" value="GPROTEINBRPT"/>
</dbReference>
<dbReference type="PROSITE" id="PS50082">
    <property type="entry name" value="WD_REPEATS_2"/>
    <property type="match status" value="13"/>
</dbReference>
<gene>
    <name evidence="6" type="ORF">SAMN02982929_06431</name>
    <name evidence="7" type="ORF">SAMN05216506_118117</name>
</gene>
<evidence type="ECO:0000313" key="9">
    <source>
        <dbReference type="Proteomes" id="UP000236729"/>
    </source>
</evidence>
<evidence type="ECO:0000256" key="3">
    <source>
        <dbReference type="PROSITE-ProRule" id="PRU00221"/>
    </source>
</evidence>
<dbReference type="InterPro" id="IPR015943">
    <property type="entry name" value="WD40/YVTN_repeat-like_dom_sf"/>
</dbReference>
<dbReference type="InterPro" id="IPR036322">
    <property type="entry name" value="WD40_repeat_dom_sf"/>
</dbReference>
<dbReference type="InterPro" id="IPR019775">
    <property type="entry name" value="WD40_repeat_CS"/>
</dbReference>
<feature type="repeat" description="WD" evidence="3">
    <location>
        <begin position="1139"/>
        <end position="1173"/>
    </location>
</feature>
<dbReference type="CDD" id="cd00200">
    <property type="entry name" value="WD40"/>
    <property type="match status" value="2"/>
</dbReference>
<dbReference type="Proteomes" id="UP000199690">
    <property type="component" value="Unassembled WGS sequence"/>
</dbReference>
<evidence type="ECO:0000256" key="2">
    <source>
        <dbReference type="ARBA" id="ARBA00022737"/>
    </source>
</evidence>
<keyword evidence="1 3" id="KW-0853">WD repeat</keyword>
<feature type="domain" description="Novel STAND NTPase 1" evidence="5">
    <location>
        <begin position="54"/>
        <end position="472"/>
    </location>
</feature>
<keyword evidence="4" id="KW-1133">Transmembrane helix</keyword>
<reference evidence="6" key="1">
    <citation type="submission" date="2016-10" db="EMBL/GenBank/DDBJ databases">
        <authorList>
            <person name="de Groot N.N."/>
        </authorList>
    </citation>
    <scope>NUCLEOTIDE SEQUENCE [LARGE SCALE GENOMIC DNA]</scope>
    <source>
        <strain evidence="6">ATCC 20501</strain>
    </source>
</reference>
<dbReference type="InterPro" id="IPR049052">
    <property type="entry name" value="nSTAND1"/>
</dbReference>
<keyword evidence="8" id="KW-1185">Reference proteome</keyword>
<dbReference type="InterPro" id="IPR020472">
    <property type="entry name" value="WD40_PAC1"/>
</dbReference>
<feature type="repeat" description="WD" evidence="3">
    <location>
        <begin position="1093"/>
        <end position="1134"/>
    </location>
</feature>
<feature type="repeat" description="WD" evidence="3">
    <location>
        <begin position="736"/>
        <end position="769"/>
    </location>
</feature>
<evidence type="ECO:0000313" key="6">
    <source>
        <dbReference type="EMBL" id="SEG96463.1"/>
    </source>
</evidence>
<feature type="transmembrane region" description="Helical" evidence="4">
    <location>
        <begin position="516"/>
        <end position="539"/>
    </location>
</feature>
<dbReference type="EMBL" id="FOME01000018">
    <property type="protein sequence ID" value="SFF07454.1"/>
    <property type="molecule type" value="Genomic_DNA"/>
</dbReference>